<keyword evidence="3" id="KW-0159">Chromosome partition</keyword>
<dbReference type="SUPFAM" id="SSF110849">
    <property type="entry name" value="ParB/Sulfiredoxin"/>
    <property type="match status" value="1"/>
</dbReference>
<dbReference type="Pfam" id="PF23552">
    <property type="entry name" value="ParB_C"/>
    <property type="match status" value="1"/>
</dbReference>
<comment type="subcellular location">
    <subcellularLocation>
        <location evidence="1">Cytoplasm</location>
        <location evidence="1">Nucleoid</location>
    </subcellularLocation>
</comment>
<dbReference type="FunFam" id="1.10.10.2830:FF:000001">
    <property type="entry name" value="Chromosome partitioning protein ParB"/>
    <property type="match status" value="1"/>
</dbReference>
<proteinExistence type="inferred from homology"/>
<dbReference type="SUPFAM" id="SSF109709">
    <property type="entry name" value="KorB DNA-binding domain-like"/>
    <property type="match status" value="1"/>
</dbReference>
<dbReference type="Proteomes" id="UP000184442">
    <property type="component" value="Unassembled WGS sequence"/>
</dbReference>
<gene>
    <name evidence="6" type="ORF">SAMN02745176_02993</name>
</gene>
<evidence type="ECO:0000313" key="7">
    <source>
        <dbReference type="Proteomes" id="UP000184442"/>
    </source>
</evidence>
<dbReference type="Gene3D" id="1.10.10.2830">
    <property type="match status" value="1"/>
</dbReference>
<dbReference type="NCBIfam" id="TIGR00180">
    <property type="entry name" value="parB_part"/>
    <property type="match status" value="1"/>
</dbReference>
<evidence type="ECO:0000256" key="3">
    <source>
        <dbReference type="ARBA" id="ARBA00022829"/>
    </source>
</evidence>
<dbReference type="PANTHER" id="PTHR33375">
    <property type="entry name" value="CHROMOSOME-PARTITIONING PROTEIN PARB-RELATED"/>
    <property type="match status" value="1"/>
</dbReference>
<dbReference type="GO" id="GO:0003677">
    <property type="term" value="F:DNA binding"/>
    <property type="evidence" value="ECO:0007669"/>
    <property type="project" value="UniProtKB-KW"/>
</dbReference>
<dbReference type="GO" id="GO:0045881">
    <property type="term" value="P:positive regulation of sporulation resulting in formation of a cellular spore"/>
    <property type="evidence" value="ECO:0007669"/>
    <property type="project" value="TreeGrafter"/>
</dbReference>
<dbReference type="InterPro" id="IPR003115">
    <property type="entry name" value="ParB_N"/>
</dbReference>
<dbReference type="Pfam" id="PF17762">
    <property type="entry name" value="HTH_ParB"/>
    <property type="match status" value="1"/>
</dbReference>
<evidence type="ECO:0000256" key="2">
    <source>
        <dbReference type="ARBA" id="ARBA00006295"/>
    </source>
</evidence>
<comment type="similarity">
    <text evidence="2">Belongs to the ParB family.</text>
</comment>
<evidence type="ECO:0000313" key="6">
    <source>
        <dbReference type="EMBL" id="SHJ27281.1"/>
    </source>
</evidence>
<feature type="domain" description="ParB-like N-terminal" evidence="5">
    <location>
        <begin position="29"/>
        <end position="118"/>
    </location>
</feature>
<dbReference type="InterPro" id="IPR057240">
    <property type="entry name" value="ParB_dimer_C"/>
</dbReference>
<sequence>MGKKALGKGLSALIPESTEIKDSSESSVIEIKITDIEANENQPRRNFDEESLRSLAESIKEHGIVQPIVVRREGTGYQIVAGERRWRAARLAGLKVVPVIVKDYTDAQVLEIALIENLQREDLNPIEEANAYKVLIEEYSLSQEEIGRRIGKSRSAITNSLRLLNLPVEIIDHLISGKLTAGHARALLAFEDDAKKIEIAKRIINENLNVRQVEKLSQEKKKNKKAKTKSAEICEIEERLRNIFGTKVTISHSKKKGKIEIEYYGIDDLDKILNILEK</sequence>
<dbReference type="FunFam" id="3.90.1530.30:FF:000001">
    <property type="entry name" value="Chromosome partitioning protein ParB"/>
    <property type="match status" value="1"/>
</dbReference>
<dbReference type="CDD" id="cd16393">
    <property type="entry name" value="SPO0J_N"/>
    <property type="match status" value="1"/>
</dbReference>
<dbReference type="InterPro" id="IPR036086">
    <property type="entry name" value="ParB/Sulfiredoxin_sf"/>
</dbReference>
<keyword evidence="4" id="KW-0238">DNA-binding</keyword>
<keyword evidence="7" id="KW-1185">Reference proteome</keyword>
<evidence type="ECO:0000259" key="5">
    <source>
        <dbReference type="SMART" id="SM00470"/>
    </source>
</evidence>
<evidence type="ECO:0000256" key="4">
    <source>
        <dbReference type="ARBA" id="ARBA00023125"/>
    </source>
</evidence>
<organism evidence="6 7">
    <name type="scientific">Lutispora thermophila DSM 19022</name>
    <dbReference type="NCBI Taxonomy" id="1122184"/>
    <lineage>
        <taxon>Bacteria</taxon>
        <taxon>Bacillati</taxon>
        <taxon>Bacillota</taxon>
        <taxon>Clostridia</taxon>
        <taxon>Lutisporales</taxon>
        <taxon>Lutisporaceae</taxon>
        <taxon>Lutispora</taxon>
    </lineage>
</organism>
<dbReference type="GO" id="GO:0005694">
    <property type="term" value="C:chromosome"/>
    <property type="evidence" value="ECO:0007669"/>
    <property type="project" value="TreeGrafter"/>
</dbReference>
<dbReference type="AlphaFoldDB" id="A0A1M6HYQ2"/>
<reference evidence="6 7" key="1">
    <citation type="submission" date="2016-11" db="EMBL/GenBank/DDBJ databases">
        <authorList>
            <person name="Jaros S."/>
            <person name="Januszkiewicz K."/>
            <person name="Wedrychowicz H."/>
        </authorList>
    </citation>
    <scope>NUCLEOTIDE SEQUENCE [LARGE SCALE GENOMIC DNA]</scope>
    <source>
        <strain evidence="6 7">DSM 19022</strain>
    </source>
</reference>
<name>A0A1M6HYQ2_9FIRM</name>
<dbReference type="GO" id="GO:0007059">
    <property type="term" value="P:chromosome segregation"/>
    <property type="evidence" value="ECO:0007669"/>
    <property type="project" value="UniProtKB-KW"/>
</dbReference>
<dbReference type="Gene3D" id="3.90.1530.30">
    <property type="match status" value="1"/>
</dbReference>
<dbReference type="STRING" id="1122184.SAMN02745176_02993"/>
<dbReference type="GO" id="GO:0009295">
    <property type="term" value="C:nucleoid"/>
    <property type="evidence" value="ECO:0007669"/>
    <property type="project" value="UniProtKB-SubCell"/>
</dbReference>
<dbReference type="EMBL" id="FQZS01000025">
    <property type="protein sequence ID" value="SHJ27281.1"/>
    <property type="molecule type" value="Genomic_DNA"/>
</dbReference>
<dbReference type="InterPro" id="IPR050336">
    <property type="entry name" value="Chromosome_partition/occlusion"/>
</dbReference>
<dbReference type="PANTHER" id="PTHR33375:SF1">
    <property type="entry name" value="CHROMOSOME-PARTITIONING PROTEIN PARB-RELATED"/>
    <property type="match status" value="1"/>
</dbReference>
<dbReference type="SMART" id="SM00470">
    <property type="entry name" value="ParB"/>
    <property type="match status" value="1"/>
</dbReference>
<evidence type="ECO:0000256" key="1">
    <source>
        <dbReference type="ARBA" id="ARBA00004453"/>
    </source>
</evidence>
<dbReference type="InterPro" id="IPR004437">
    <property type="entry name" value="ParB/RepB/Spo0J"/>
</dbReference>
<dbReference type="InterPro" id="IPR041468">
    <property type="entry name" value="HTH_ParB/Spo0J"/>
</dbReference>
<accession>A0A1M6HYQ2</accession>
<dbReference type="Pfam" id="PF02195">
    <property type="entry name" value="ParB_N"/>
    <property type="match status" value="1"/>
</dbReference>
<protein>
    <submittedName>
        <fullName evidence="6">Chromosome partitioning protein, ParB family</fullName>
    </submittedName>
</protein>